<evidence type="ECO:0000313" key="1">
    <source>
        <dbReference type="EMBL" id="SCW82221.1"/>
    </source>
</evidence>
<sequence length="45" mass="5167">MFRTSKPVPGLEQTKLSEPMWNLFFELHTGPLALKATNRGLTHDR</sequence>
<accession>A0A1G4TLK5</accession>
<proteinExistence type="predicted"/>
<dbReference type="AlphaFoldDB" id="A0A1G4TLK5"/>
<reference evidence="2" key="1">
    <citation type="submission" date="2016-10" db="EMBL/GenBank/DDBJ databases">
        <authorList>
            <person name="Varghese N."/>
            <person name="Submissions S."/>
        </authorList>
    </citation>
    <scope>NUCLEOTIDE SEQUENCE [LARGE SCALE GENOMIC DNA]</scope>
    <source>
        <strain evidence="2">CGMCC 1.3431</strain>
    </source>
</reference>
<name>A0A1G4TLK5_9CAUL</name>
<dbReference type="EMBL" id="FMTS01000009">
    <property type="protein sequence ID" value="SCW82221.1"/>
    <property type="molecule type" value="Genomic_DNA"/>
</dbReference>
<dbReference type="Proteomes" id="UP000199150">
    <property type="component" value="Unassembled WGS sequence"/>
</dbReference>
<gene>
    <name evidence="1" type="ORF">SAMN02927928_3691</name>
</gene>
<protein>
    <submittedName>
        <fullName evidence="1">Uncharacterized protein</fullName>
    </submittedName>
</protein>
<evidence type="ECO:0000313" key="2">
    <source>
        <dbReference type="Proteomes" id="UP000199150"/>
    </source>
</evidence>
<organism evidence="1 2">
    <name type="scientific">Asticcacaulis taihuensis</name>
    <dbReference type="NCBI Taxonomy" id="260084"/>
    <lineage>
        <taxon>Bacteria</taxon>
        <taxon>Pseudomonadati</taxon>
        <taxon>Pseudomonadota</taxon>
        <taxon>Alphaproteobacteria</taxon>
        <taxon>Caulobacterales</taxon>
        <taxon>Caulobacteraceae</taxon>
        <taxon>Asticcacaulis</taxon>
    </lineage>
</organism>
<keyword evidence="2" id="KW-1185">Reference proteome</keyword>